<evidence type="ECO:0000256" key="4">
    <source>
        <dbReference type="ARBA" id="ARBA00006376"/>
    </source>
</evidence>
<dbReference type="InterPro" id="IPR001085">
    <property type="entry name" value="Ser_HO-MeTrfase"/>
</dbReference>
<dbReference type="AlphaFoldDB" id="A0A2T0FCA2"/>
<dbReference type="GO" id="GO:0004372">
    <property type="term" value="F:glycine hydroxymethyltransferase activity"/>
    <property type="evidence" value="ECO:0007669"/>
    <property type="project" value="UniProtKB-EC"/>
</dbReference>
<dbReference type="GO" id="GO:0030170">
    <property type="term" value="F:pyridoxal phosphate binding"/>
    <property type="evidence" value="ECO:0007669"/>
    <property type="project" value="InterPro"/>
</dbReference>
<dbReference type="NCBIfam" id="NF000586">
    <property type="entry name" value="PRK00011.1"/>
    <property type="match status" value="1"/>
</dbReference>
<reference evidence="10 11" key="1">
    <citation type="submission" date="2017-04" db="EMBL/GenBank/DDBJ databases">
        <title>Genome sequencing of [Candida] sorbophila.</title>
        <authorList>
            <person name="Ahn J.O."/>
        </authorList>
    </citation>
    <scope>NUCLEOTIDE SEQUENCE [LARGE SCALE GENOMIC DNA]</scope>
    <source>
        <strain evidence="10 11">DS02</strain>
    </source>
</reference>
<feature type="compositionally biased region" description="Basic and acidic residues" evidence="8">
    <location>
        <begin position="1"/>
        <end position="14"/>
    </location>
</feature>
<dbReference type="PANTHER" id="PTHR11680">
    <property type="entry name" value="SERINE HYDROXYMETHYLTRANSFERASE"/>
    <property type="match status" value="1"/>
</dbReference>
<keyword evidence="11" id="KW-1185">Reference proteome</keyword>
<evidence type="ECO:0000256" key="7">
    <source>
        <dbReference type="PIRSR" id="PIRSR000412-50"/>
    </source>
</evidence>
<comment type="similarity">
    <text evidence="4">Belongs to the SHMT family.</text>
</comment>
<evidence type="ECO:0000256" key="5">
    <source>
        <dbReference type="ARBA" id="ARBA00012256"/>
    </source>
</evidence>
<dbReference type="InterPro" id="IPR039429">
    <property type="entry name" value="SHMT-like_dom"/>
</dbReference>
<dbReference type="HAMAP" id="MF_00051">
    <property type="entry name" value="SHMT"/>
    <property type="match status" value="1"/>
</dbReference>
<evidence type="ECO:0000313" key="10">
    <source>
        <dbReference type="EMBL" id="PRT52611.1"/>
    </source>
</evidence>
<keyword evidence="6 7" id="KW-0663">Pyridoxal phosphate</keyword>
<dbReference type="PIRSF" id="PIRSF000412">
    <property type="entry name" value="SHMT"/>
    <property type="match status" value="1"/>
</dbReference>
<sequence length="485" mass="53225">MKRAREEEETDQARKASSPSVLQATSAPTPPNEEQASLILQPLAADVEVTALIAAEENRQRHWLNLIASENCMPRAVLEAQSSVLANKYSEGYPGGRHYGGNVFVDRLEILCQERALALYDLSPEAWGVNVQCLSGSFANIQVYHALLKPHDRLMGLSLTHGGHMSFGYQTDKLKVSAVSTYFETLPYQLDLSTGRIDYDDLENVAQRFRPKAIVAGASSYCRLIDYERLKEICQKVGAYLVVDMAHTAGQVAASLIPSPFEYADVVTTATHKTLRGPRGAMIFFKKEYESLINFSVFPAYQGGPHNHTIAALAVALWQAKTAAFKSYQRQLMSNAKSLEAALVRRGYELVSGGTDIHMVVVSLANKGVDGARVQAACERAHIAISPTAVPGDKWSLPRAVRLGTTPMTTRGFTARDYDRVAALLDKVVNLSTRIQLALPPDANKLRDFKAALAIQPEFDELQRQVTQWTGSLPLPTAERPPGSI</sequence>
<dbReference type="PANTHER" id="PTHR11680:SF28">
    <property type="entry name" value="SERINE HYDROXYMETHYLTRANSFERASE, MITOCHONDRIAL"/>
    <property type="match status" value="1"/>
</dbReference>
<organism evidence="10 11">
    <name type="scientific">Wickerhamiella sorbophila</name>
    <dbReference type="NCBI Taxonomy" id="45607"/>
    <lineage>
        <taxon>Eukaryota</taxon>
        <taxon>Fungi</taxon>
        <taxon>Dikarya</taxon>
        <taxon>Ascomycota</taxon>
        <taxon>Saccharomycotina</taxon>
        <taxon>Dipodascomycetes</taxon>
        <taxon>Dipodascales</taxon>
        <taxon>Trichomonascaceae</taxon>
        <taxon>Wickerhamiella</taxon>
    </lineage>
</organism>
<dbReference type="InterPro" id="IPR015424">
    <property type="entry name" value="PyrdxlP-dep_Trfase"/>
</dbReference>
<dbReference type="InterPro" id="IPR015422">
    <property type="entry name" value="PyrdxlP-dep_Trfase_small"/>
</dbReference>
<dbReference type="InterPro" id="IPR049943">
    <property type="entry name" value="Ser_HO-MeTrfase-like"/>
</dbReference>
<keyword evidence="10" id="KW-0808">Transferase</keyword>
<accession>A0A2T0FCA2</accession>
<dbReference type="GO" id="GO:0032259">
    <property type="term" value="P:methylation"/>
    <property type="evidence" value="ECO:0007669"/>
    <property type="project" value="UniProtKB-KW"/>
</dbReference>
<keyword evidence="10" id="KW-0489">Methyltransferase</keyword>
<feature type="compositionally biased region" description="Polar residues" evidence="8">
    <location>
        <begin position="15"/>
        <end position="34"/>
    </location>
</feature>
<evidence type="ECO:0000256" key="2">
    <source>
        <dbReference type="ARBA" id="ARBA00001933"/>
    </source>
</evidence>
<dbReference type="EMBL" id="NDIQ01000001">
    <property type="protein sequence ID" value="PRT52611.1"/>
    <property type="molecule type" value="Genomic_DNA"/>
</dbReference>
<evidence type="ECO:0000256" key="1">
    <source>
        <dbReference type="ARBA" id="ARBA00001528"/>
    </source>
</evidence>
<dbReference type="EC" id="2.1.2.1" evidence="5"/>
<dbReference type="SUPFAM" id="SSF53383">
    <property type="entry name" value="PLP-dependent transferases"/>
    <property type="match status" value="1"/>
</dbReference>
<comment type="catalytic activity">
    <reaction evidence="1">
        <text>(6R)-5,10-methylene-5,6,7,8-tetrahydrofolate + glycine + H2O = (6S)-5,6,7,8-tetrahydrofolate + L-serine</text>
        <dbReference type="Rhea" id="RHEA:15481"/>
        <dbReference type="ChEBI" id="CHEBI:15377"/>
        <dbReference type="ChEBI" id="CHEBI:15636"/>
        <dbReference type="ChEBI" id="CHEBI:33384"/>
        <dbReference type="ChEBI" id="CHEBI:57305"/>
        <dbReference type="ChEBI" id="CHEBI:57453"/>
        <dbReference type="EC" id="2.1.2.1"/>
    </reaction>
</comment>
<dbReference type="InterPro" id="IPR015421">
    <property type="entry name" value="PyrdxlP-dep_Trfase_major"/>
</dbReference>
<evidence type="ECO:0000256" key="8">
    <source>
        <dbReference type="SAM" id="MobiDB-lite"/>
    </source>
</evidence>
<evidence type="ECO:0000256" key="6">
    <source>
        <dbReference type="ARBA" id="ARBA00022898"/>
    </source>
</evidence>
<dbReference type="OrthoDB" id="10265628at2759"/>
<dbReference type="Proteomes" id="UP000238350">
    <property type="component" value="Unassembled WGS sequence"/>
</dbReference>
<gene>
    <name evidence="10" type="ORF">B9G98_00231</name>
</gene>
<comment type="cofactor">
    <cofactor evidence="2 7">
        <name>pyridoxal 5'-phosphate</name>
        <dbReference type="ChEBI" id="CHEBI:597326"/>
    </cofactor>
</comment>
<dbReference type="GeneID" id="36513980"/>
<dbReference type="RefSeq" id="XP_024662557.1">
    <property type="nucleotide sequence ID" value="XM_024806789.1"/>
</dbReference>
<protein>
    <recommendedName>
        <fullName evidence="5">glycine hydroxymethyltransferase</fullName>
        <ecNumber evidence="5">2.1.2.1</ecNumber>
    </recommendedName>
</protein>
<dbReference type="GO" id="GO:0035999">
    <property type="term" value="P:tetrahydrofolate interconversion"/>
    <property type="evidence" value="ECO:0007669"/>
    <property type="project" value="UniProtKB-UniPathway"/>
</dbReference>
<proteinExistence type="inferred from homology"/>
<name>A0A2T0FCA2_9ASCO</name>
<dbReference type="GO" id="GO:0019264">
    <property type="term" value="P:glycine biosynthetic process from serine"/>
    <property type="evidence" value="ECO:0007669"/>
    <property type="project" value="InterPro"/>
</dbReference>
<dbReference type="Pfam" id="PF00464">
    <property type="entry name" value="SHMT"/>
    <property type="match status" value="1"/>
</dbReference>
<dbReference type="GO" id="GO:0008168">
    <property type="term" value="F:methyltransferase activity"/>
    <property type="evidence" value="ECO:0007669"/>
    <property type="project" value="UniProtKB-KW"/>
</dbReference>
<comment type="caution">
    <text evidence="10">The sequence shown here is derived from an EMBL/GenBank/DDBJ whole genome shotgun (WGS) entry which is preliminary data.</text>
</comment>
<evidence type="ECO:0000256" key="3">
    <source>
        <dbReference type="ARBA" id="ARBA00004777"/>
    </source>
</evidence>
<feature type="region of interest" description="Disordered" evidence="8">
    <location>
        <begin position="1"/>
        <end position="34"/>
    </location>
</feature>
<evidence type="ECO:0000259" key="9">
    <source>
        <dbReference type="Pfam" id="PF00464"/>
    </source>
</evidence>
<dbReference type="STRING" id="45607.A0A2T0FCA2"/>
<dbReference type="CDD" id="cd00378">
    <property type="entry name" value="SHMT"/>
    <property type="match status" value="1"/>
</dbReference>
<dbReference type="GO" id="GO:0005739">
    <property type="term" value="C:mitochondrion"/>
    <property type="evidence" value="ECO:0007669"/>
    <property type="project" value="TreeGrafter"/>
</dbReference>
<comment type="pathway">
    <text evidence="3">One-carbon metabolism; tetrahydrofolate interconversion.</text>
</comment>
<feature type="modified residue" description="N6-(pyridoxal phosphate)lysine" evidence="7">
    <location>
        <position position="273"/>
    </location>
</feature>
<dbReference type="UniPathway" id="UPA00193"/>
<dbReference type="Gene3D" id="3.40.640.10">
    <property type="entry name" value="Type I PLP-dependent aspartate aminotransferase-like (Major domain)"/>
    <property type="match status" value="1"/>
</dbReference>
<feature type="domain" description="Serine hydroxymethyltransferase-like" evidence="9">
    <location>
        <begin position="45"/>
        <end position="424"/>
    </location>
</feature>
<evidence type="ECO:0000313" key="11">
    <source>
        <dbReference type="Proteomes" id="UP000238350"/>
    </source>
</evidence>
<dbReference type="Gene3D" id="3.90.1150.10">
    <property type="entry name" value="Aspartate Aminotransferase, domain 1"/>
    <property type="match status" value="1"/>
</dbReference>